<keyword evidence="1" id="KW-0732">Signal</keyword>
<reference evidence="2 3" key="1">
    <citation type="submission" date="2016-08" db="EMBL/GenBank/DDBJ databases">
        <title>Complete genome sequence of Spiroplasma helicoides TABS-2 (DSM 22551).</title>
        <authorList>
            <person name="Shen W.-Y."/>
            <person name="Lo W.-S."/>
            <person name="Lai Y.-C."/>
            <person name="Kuo C.-H."/>
        </authorList>
    </citation>
    <scope>NUCLEOTIDE SEQUENCE [LARGE SCALE GENOMIC DNA]</scope>
    <source>
        <strain evidence="2 3">TABS-2</strain>
    </source>
</reference>
<evidence type="ECO:0000256" key="1">
    <source>
        <dbReference type="SAM" id="SignalP"/>
    </source>
</evidence>
<feature type="signal peptide" evidence="1">
    <location>
        <begin position="1"/>
        <end position="21"/>
    </location>
</feature>
<gene>
    <name evidence="2" type="ORF">SHELI_v1c04180</name>
</gene>
<accession>A0A1B3SKB4</accession>
<evidence type="ECO:0000313" key="2">
    <source>
        <dbReference type="EMBL" id="AOG60369.1"/>
    </source>
</evidence>
<dbReference type="EMBL" id="CP017015">
    <property type="protein sequence ID" value="AOG60369.1"/>
    <property type="molecule type" value="Genomic_DNA"/>
</dbReference>
<feature type="chain" id="PRO_5008554010" description="Lipoprotein" evidence="1">
    <location>
        <begin position="22"/>
        <end position="239"/>
    </location>
</feature>
<dbReference type="KEGG" id="shj:SHELI_v1c04180"/>
<proteinExistence type="predicted"/>
<organism evidence="2 3">
    <name type="scientific">Spiroplasma helicoides</name>
    <dbReference type="NCBI Taxonomy" id="216938"/>
    <lineage>
        <taxon>Bacteria</taxon>
        <taxon>Bacillati</taxon>
        <taxon>Mycoplasmatota</taxon>
        <taxon>Mollicutes</taxon>
        <taxon>Entomoplasmatales</taxon>
        <taxon>Spiroplasmataceae</taxon>
        <taxon>Spiroplasma</taxon>
    </lineage>
</organism>
<evidence type="ECO:0000313" key="3">
    <source>
        <dbReference type="Proteomes" id="UP000094378"/>
    </source>
</evidence>
<dbReference type="STRING" id="216938.SHELI_v1c04180"/>
<dbReference type="AlphaFoldDB" id="A0A1B3SKB4"/>
<keyword evidence="3" id="KW-1185">Reference proteome</keyword>
<sequence>MKKIVSLMGVVFLGTSISSYAVSCKSNKYYPSITLMSKDEVFEVFENSLLSTQYKYANKKEITDTYIDAYKYNFYILFDKDIQPVRNGYYLNLEFLSETSLTWEVKLNIEDINDKDGYYKIDEDSNVARNFSLPKTNVERIYLDNYFFELKGPGSIQVKVTNFADLYNVQLDTSSKTITDNKSYLKDANFDKKNLGTINFDFNKNDTKEDLYFDFKIRASNCERPVILDVYLLANTQNK</sequence>
<evidence type="ECO:0008006" key="4">
    <source>
        <dbReference type="Google" id="ProtNLM"/>
    </source>
</evidence>
<protein>
    <recommendedName>
        <fullName evidence="4">Lipoprotein</fullName>
    </recommendedName>
</protein>
<dbReference type="Proteomes" id="UP000094378">
    <property type="component" value="Chromosome"/>
</dbReference>
<name>A0A1B3SKB4_9MOLU</name>
<dbReference type="RefSeq" id="WP_069116255.1">
    <property type="nucleotide sequence ID" value="NZ_CP017015.1"/>
</dbReference>